<feature type="domain" description="OmpR/PhoB-type" evidence="9">
    <location>
        <begin position="124"/>
        <end position="219"/>
    </location>
</feature>
<dbReference type="GO" id="GO:0000976">
    <property type="term" value="F:transcription cis-regulatory region binding"/>
    <property type="evidence" value="ECO:0007669"/>
    <property type="project" value="TreeGrafter"/>
</dbReference>
<comment type="caution">
    <text evidence="10">The sequence shown here is derived from an EMBL/GenBank/DDBJ whole genome shotgun (WGS) entry which is preliminary data.</text>
</comment>
<evidence type="ECO:0000313" key="10">
    <source>
        <dbReference type="EMBL" id="MCY0965243.1"/>
    </source>
</evidence>
<dbReference type="InterPro" id="IPR001867">
    <property type="entry name" value="OmpR/PhoB-type_DNA-bd"/>
</dbReference>
<evidence type="ECO:0000256" key="3">
    <source>
        <dbReference type="ARBA" id="ARBA00023015"/>
    </source>
</evidence>
<dbReference type="FunFam" id="3.40.50.2300:FF:000002">
    <property type="entry name" value="DNA-binding response regulator PhoP"/>
    <property type="match status" value="1"/>
</dbReference>
<dbReference type="CDD" id="cd00383">
    <property type="entry name" value="trans_reg_C"/>
    <property type="match status" value="1"/>
</dbReference>
<evidence type="ECO:0000259" key="9">
    <source>
        <dbReference type="PROSITE" id="PS51755"/>
    </source>
</evidence>
<dbReference type="GO" id="GO:0032993">
    <property type="term" value="C:protein-DNA complex"/>
    <property type="evidence" value="ECO:0007669"/>
    <property type="project" value="TreeGrafter"/>
</dbReference>
<dbReference type="Pfam" id="PF00072">
    <property type="entry name" value="Response_reg"/>
    <property type="match status" value="1"/>
</dbReference>
<dbReference type="Proteomes" id="UP001150830">
    <property type="component" value="Unassembled WGS sequence"/>
</dbReference>
<dbReference type="Gene3D" id="1.10.10.10">
    <property type="entry name" value="Winged helix-like DNA-binding domain superfamily/Winged helix DNA-binding domain"/>
    <property type="match status" value="1"/>
</dbReference>
<dbReference type="CDD" id="cd19934">
    <property type="entry name" value="REC_OmpR_EcPhoP-like"/>
    <property type="match status" value="1"/>
</dbReference>
<dbReference type="SUPFAM" id="SSF52172">
    <property type="entry name" value="CheY-like"/>
    <property type="match status" value="1"/>
</dbReference>
<sequence length="221" mass="25189">MKLLLVEDNLLLADQLKPLLTKAGYAVEHADNGIDAQFMGEQENFDLIVLDLGLPGRNGLEVLRNWRQQGRRMPVLILTARDAWHERVDGLKAGADDYLGKPFHSEELLARLQAISRRSAGQANNQLQWQGVTLDIDSQTATTSNGDSISLTAIEYRLLHCLMQEPARIHSKTSLSERMYEEDQLRDSNVIEVYINRLRQYFGKDFIETRRGQGYRLRPAP</sequence>
<dbReference type="InterPro" id="IPR011006">
    <property type="entry name" value="CheY-like_superfamily"/>
</dbReference>
<organism evidence="10 11">
    <name type="scientific">Parathalassolituus penaei</name>
    <dbReference type="NCBI Taxonomy" id="2997323"/>
    <lineage>
        <taxon>Bacteria</taxon>
        <taxon>Pseudomonadati</taxon>
        <taxon>Pseudomonadota</taxon>
        <taxon>Gammaproteobacteria</taxon>
        <taxon>Oceanospirillales</taxon>
        <taxon>Oceanospirillaceae</taxon>
        <taxon>Parathalassolituus</taxon>
    </lineage>
</organism>
<dbReference type="InterPro" id="IPR016032">
    <property type="entry name" value="Sig_transdc_resp-reg_C-effctor"/>
</dbReference>
<evidence type="ECO:0000256" key="4">
    <source>
        <dbReference type="ARBA" id="ARBA00023125"/>
    </source>
</evidence>
<evidence type="ECO:0000256" key="5">
    <source>
        <dbReference type="ARBA" id="ARBA00023163"/>
    </source>
</evidence>
<feature type="domain" description="Response regulatory" evidence="8">
    <location>
        <begin position="2"/>
        <end position="116"/>
    </location>
</feature>
<dbReference type="SMART" id="SM00448">
    <property type="entry name" value="REC"/>
    <property type="match status" value="1"/>
</dbReference>
<keyword evidence="2" id="KW-0902">Two-component regulatory system</keyword>
<keyword evidence="11" id="KW-1185">Reference proteome</keyword>
<evidence type="ECO:0000259" key="8">
    <source>
        <dbReference type="PROSITE" id="PS50110"/>
    </source>
</evidence>
<dbReference type="PANTHER" id="PTHR48111">
    <property type="entry name" value="REGULATOR OF RPOS"/>
    <property type="match status" value="1"/>
</dbReference>
<evidence type="ECO:0000256" key="6">
    <source>
        <dbReference type="PROSITE-ProRule" id="PRU00169"/>
    </source>
</evidence>
<dbReference type="InterPro" id="IPR001789">
    <property type="entry name" value="Sig_transdc_resp-reg_receiver"/>
</dbReference>
<dbReference type="PROSITE" id="PS51755">
    <property type="entry name" value="OMPR_PHOB"/>
    <property type="match status" value="1"/>
</dbReference>
<keyword evidence="5" id="KW-0804">Transcription</keyword>
<gene>
    <name evidence="10" type="ORF">OUO13_08605</name>
</gene>
<keyword evidence="4 7" id="KW-0238">DNA-binding</keyword>
<name>A0A9X3ITJ3_9GAMM</name>
<feature type="DNA-binding region" description="OmpR/PhoB-type" evidence="7">
    <location>
        <begin position="124"/>
        <end position="219"/>
    </location>
</feature>
<dbReference type="GO" id="GO:0006355">
    <property type="term" value="P:regulation of DNA-templated transcription"/>
    <property type="evidence" value="ECO:0007669"/>
    <property type="project" value="InterPro"/>
</dbReference>
<evidence type="ECO:0000256" key="1">
    <source>
        <dbReference type="ARBA" id="ARBA00022553"/>
    </source>
</evidence>
<accession>A0A9X3ITJ3</accession>
<protein>
    <submittedName>
        <fullName evidence="10">Response regulator transcription factor</fullName>
    </submittedName>
</protein>
<dbReference type="GO" id="GO:0005829">
    <property type="term" value="C:cytosol"/>
    <property type="evidence" value="ECO:0007669"/>
    <property type="project" value="TreeGrafter"/>
</dbReference>
<keyword evidence="3" id="KW-0805">Transcription regulation</keyword>
<dbReference type="InterPro" id="IPR039420">
    <property type="entry name" value="WalR-like"/>
</dbReference>
<evidence type="ECO:0000256" key="7">
    <source>
        <dbReference type="PROSITE-ProRule" id="PRU01091"/>
    </source>
</evidence>
<dbReference type="SUPFAM" id="SSF46894">
    <property type="entry name" value="C-terminal effector domain of the bipartite response regulators"/>
    <property type="match status" value="1"/>
</dbReference>
<dbReference type="Pfam" id="PF00486">
    <property type="entry name" value="Trans_reg_C"/>
    <property type="match status" value="1"/>
</dbReference>
<dbReference type="Gene3D" id="3.40.50.2300">
    <property type="match status" value="1"/>
</dbReference>
<dbReference type="RefSeq" id="WP_283173456.1">
    <property type="nucleotide sequence ID" value="NZ_JAPNOA010000025.1"/>
</dbReference>
<dbReference type="EMBL" id="JAPNOA010000025">
    <property type="protein sequence ID" value="MCY0965243.1"/>
    <property type="molecule type" value="Genomic_DNA"/>
</dbReference>
<dbReference type="InterPro" id="IPR036388">
    <property type="entry name" value="WH-like_DNA-bd_sf"/>
</dbReference>
<reference evidence="10" key="1">
    <citation type="submission" date="2022-11" db="EMBL/GenBank/DDBJ databases">
        <title>Parathalassolutuus dongxingensis gen. nov., sp. nov., a novel member of family Oceanospirillaceae isolated from a coastal shrimp pond in Guangxi, China.</title>
        <authorList>
            <person name="Chen H."/>
        </authorList>
    </citation>
    <scope>NUCLEOTIDE SEQUENCE</scope>
    <source>
        <strain evidence="10">G-43</strain>
    </source>
</reference>
<evidence type="ECO:0000313" key="11">
    <source>
        <dbReference type="Proteomes" id="UP001150830"/>
    </source>
</evidence>
<evidence type="ECO:0000256" key="2">
    <source>
        <dbReference type="ARBA" id="ARBA00023012"/>
    </source>
</evidence>
<feature type="modified residue" description="4-aspartylphosphate" evidence="6">
    <location>
        <position position="51"/>
    </location>
</feature>
<dbReference type="GO" id="GO:0000156">
    <property type="term" value="F:phosphorelay response regulator activity"/>
    <property type="evidence" value="ECO:0007669"/>
    <property type="project" value="TreeGrafter"/>
</dbReference>
<dbReference type="PANTHER" id="PTHR48111:SF37">
    <property type="entry name" value="RESPONSE REGULATOR PROTEIN CARR"/>
    <property type="match status" value="1"/>
</dbReference>
<dbReference type="PROSITE" id="PS50110">
    <property type="entry name" value="RESPONSE_REGULATORY"/>
    <property type="match status" value="1"/>
</dbReference>
<dbReference type="SMART" id="SM00862">
    <property type="entry name" value="Trans_reg_C"/>
    <property type="match status" value="1"/>
</dbReference>
<proteinExistence type="predicted"/>
<dbReference type="Gene3D" id="6.10.250.690">
    <property type="match status" value="1"/>
</dbReference>
<keyword evidence="1 6" id="KW-0597">Phosphoprotein</keyword>
<dbReference type="AlphaFoldDB" id="A0A9X3ITJ3"/>